<organism evidence="1 2">
    <name type="scientific">Winogradskya consettensis</name>
    <dbReference type="NCBI Taxonomy" id="113560"/>
    <lineage>
        <taxon>Bacteria</taxon>
        <taxon>Bacillati</taxon>
        <taxon>Actinomycetota</taxon>
        <taxon>Actinomycetes</taxon>
        <taxon>Micromonosporales</taxon>
        <taxon>Micromonosporaceae</taxon>
        <taxon>Winogradskya</taxon>
    </lineage>
</organism>
<evidence type="ECO:0000313" key="1">
    <source>
        <dbReference type="EMBL" id="GIM71413.1"/>
    </source>
</evidence>
<protein>
    <recommendedName>
        <fullName evidence="3">Phosphatase</fullName>
    </recommendedName>
</protein>
<evidence type="ECO:0000313" key="2">
    <source>
        <dbReference type="Proteomes" id="UP000680865"/>
    </source>
</evidence>
<dbReference type="Gene3D" id="3.40.50.1000">
    <property type="entry name" value="HAD superfamily/HAD-like"/>
    <property type="match status" value="1"/>
</dbReference>
<sequence>MSLPLEVDAAVFDCDGLLVDTETCWTRAETVIFAENGHSFG</sequence>
<accession>A0A919VW16</accession>
<reference evidence="1" key="1">
    <citation type="submission" date="2021-03" db="EMBL/GenBank/DDBJ databases">
        <title>Whole genome shotgun sequence of Actinoplanes consettensis NBRC 14913.</title>
        <authorList>
            <person name="Komaki H."/>
            <person name="Tamura T."/>
        </authorList>
    </citation>
    <scope>NUCLEOTIDE SEQUENCE</scope>
    <source>
        <strain evidence="1">NBRC 14913</strain>
    </source>
</reference>
<dbReference type="RefSeq" id="WP_280519337.1">
    <property type="nucleotide sequence ID" value="NZ_BAAATW010000008.1"/>
</dbReference>
<dbReference type="Gene3D" id="1.10.150.240">
    <property type="entry name" value="Putative phosphatase, domain 2"/>
    <property type="match status" value="1"/>
</dbReference>
<proteinExistence type="predicted"/>
<dbReference type="InterPro" id="IPR023198">
    <property type="entry name" value="PGP-like_dom2"/>
</dbReference>
<gene>
    <name evidence="1" type="ORF">Aco04nite_25070</name>
</gene>
<dbReference type="EMBL" id="BOQP01000011">
    <property type="protein sequence ID" value="GIM71413.1"/>
    <property type="molecule type" value="Genomic_DNA"/>
</dbReference>
<name>A0A919VW16_9ACTN</name>
<dbReference type="SUPFAM" id="SSF56784">
    <property type="entry name" value="HAD-like"/>
    <property type="match status" value="1"/>
</dbReference>
<keyword evidence="2" id="KW-1185">Reference proteome</keyword>
<dbReference type="InterPro" id="IPR036412">
    <property type="entry name" value="HAD-like_sf"/>
</dbReference>
<dbReference type="AlphaFoldDB" id="A0A919VW16"/>
<comment type="caution">
    <text evidence="1">The sequence shown here is derived from an EMBL/GenBank/DDBJ whole genome shotgun (WGS) entry which is preliminary data.</text>
</comment>
<dbReference type="InterPro" id="IPR023214">
    <property type="entry name" value="HAD_sf"/>
</dbReference>
<dbReference type="Proteomes" id="UP000680865">
    <property type="component" value="Unassembled WGS sequence"/>
</dbReference>
<evidence type="ECO:0008006" key="3">
    <source>
        <dbReference type="Google" id="ProtNLM"/>
    </source>
</evidence>